<evidence type="ECO:0000256" key="1">
    <source>
        <dbReference type="ARBA" id="ARBA00022801"/>
    </source>
</evidence>
<dbReference type="InterPro" id="IPR029058">
    <property type="entry name" value="AB_hydrolase_fold"/>
</dbReference>
<dbReference type="PANTHER" id="PTHR48081">
    <property type="entry name" value="AB HYDROLASE SUPERFAMILY PROTEIN C4A8.06C"/>
    <property type="match status" value="1"/>
</dbReference>
<dbReference type="PANTHER" id="PTHR48081:SF8">
    <property type="entry name" value="ALPHA_BETA HYDROLASE FOLD-3 DOMAIN-CONTAINING PROTEIN-RELATED"/>
    <property type="match status" value="1"/>
</dbReference>
<dbReference type="OrthoDB" id="9794445at2"/>
<dbReference type="InterPro" id="IPR013094">
    <property type="entry name" value="AB_hydrolase_3"/>
</dbReference>
<gene>
    <name evidence="3" type="ORF">C0Z18_29295</name>
</gene>
<dbReference type="EMBL" id="PNYA01000037">
    <property type="protein sequence ID" value="PMS14997.1"/>
    <property type="molecule type" value="Genomic_DNA"/>
</dbReference>
<dbReference type="AlphaFoldDB" id="A0A2N7VCZ1"/>
<keyword evidence="4" id="KW-1185">Reference proteome</keyword>
<sequence>MPTTHSRGLQVGSPWSGQPLQVDEAQIAGYESNIQVRLYRRAGVGSLPVMLYFHGGAFVGGSLDDAEFAARHFAEHLPVLVVSVGYSLAPKHPFPAALEDAYRTARWAEAAGKSIGADGKRLFAAGHCAGGHVANGLAFIARDRGDVRIGAIALFSPMLDPSMTCLADERKVESDISPRQCLASYRAYLPKASQRMHPYAAPLESVRLAGLPPAFIATARNDVLHVEAETYAARLIGAGVPTQVMRYSNATHERIAYDPQALQDAVRFFERHLEPLAVTAG</sequence>
<dbReference type="Proteomes" id="UP000235616">
    <property type="component" value="Unassembled WGS sequence"/>
</dbReference>
<protein>
    <submittedName>
        <fullName evidence="3">Alpha/beta hydrolase</fullName>
    </submittedName>
</protein>
<organism evidence="3 4">
    <name type="scientific">Trinickia dabaoshanensis</name>
    <dbReference type="NCBI Taxonomy" id="564714"/>
    <lineage>
        <taxon>Bacteria</taxon>
        <taxon>Pseudomonadati</taxon>
        <taxon>Pseudomonadota</taxon>
        <taxon>Betaproteobacteria</taxon>
        <taxon>Burkholderiales</taxon>
        <taxon>Burkholderiaceae</taxon>
        <taxon>Trinickia</taxon>
    </lineage>
</organism>
<dbReference type="Pfam" id="PF07859">
    <property type="entry name" value="Abhydrolase_3"/>
    <property type="match status" value="1"/>
</dbReference>
<dbReference type="GO" id="GO:0016787">
    <property type="term" value="F:hydrolase activity"/>
    <property type="evidence" value="ECO:0007669"/>
    <property type="project" value="UniProtKB-KW"/>
</dbReference>
<comment type="caution">
    <text evidence="3">The sequence shown here is derived from an EMBL/GenBank/DDBJ whole genome shotgun (WGS) entry which is preliminary data.</text>
</comment>
<evidence type="ECO:0000313" key="3">
    <source>
        <dbReference type="EMBL" id="PMS14997.1"/>
    </source>
</evidence>
<dbReference type="Gene3D" id="3.40.50.1820">
    <property type="entry name" value="alpha/beta hydrolase"/>
    <property type="match status" value="1"/>
</dbReference>
<evidence type="ECO:0000259" key="2">
    <source>
        <dbReference type="Pfam" id="PF07859"/>
    </source>
</evidence>
<dbReference type="SUPFAM" id="SSF53474">
    <property type="entry name" value="alpha/beta-Hydrolases"/>
    <property type="match status" value="1"/>
</dbReference>
<keyword evidence="1 3" id="KW-0378">Hydrolase</keyword>
<accession>A0A2N7VCZ1</accession>
<dbReference type="InterPro" id="IPR050300">
    <property type="entry name" value="GDXG_lipolytic_enzyme"/>
</dbReference>
<name>A0A2N7VCZ1_9BURK</name>
<feature type="domain" description="Alpha/beta hydrolase fold-3" evidence="2">
    <location>
        <begin position="50"/>
        <end position="253"/>
    </location>
</feature>
<evidence type="ECO:0000313" key="4">
    <source>
        <dbReference type="Proteomes" id="UP000235616"/>
    </source>
</evidence>
<dbReference type="RefSeq" id="WP_102648944.1">
    <property type="nucleotide sequence ID" value="NZ_PNYA01000037.1"/>
</dbReference>
<proteinExistence type="predicted"/>
<reference evidence="3 4" key="1">
    <citation type="submission" date="2018-01" db="EMBL/GenBank/DDBJ databases">
        <title>Whole genome analyses suggest that Burkholderia sensu lato contains two further novel genera in the rhizoxinica-symbiotica group Mycetohabitans gen. nov., and Trinickia gen. nov.: implications for the evolution of diazotrophy and nodulation in the Burkholderiaceae.</title>
        <authorList>
            <person name="Estrada-de los Santos P."/>
            <person name="Palmer M."/>
            <person name="Chavez-Ramirez B."/>
            <person name="Beukes C."/>
            <person name="Steenkamp E.T."/>
            <person name="Hirsch A.M."/>
            <person name="Manyaka P."/>
            <person name="Maluk M."/>
            <person name="Lafos M."/>
            <person name="Crook M."/>
            <person name="Gross E."/>
            <person name="Simon M.F."/>
            <person name="Bueno dos Reis Junior F."/>
            <person name="Poole P.S."/>
            <person name="Venter S.N."/>
            <person name="James E.K."/>
        </authorList>
    </citation>
    <scope>NUCLEOTIDE SEQUENCE [LARGE SCALE GENOMIC DNA]</scope>
    <source>
        <strain evidence="3 4">GIMN1.004</strain>
    </source>
</reference>